<evidence type="ECO:0000256" key="1">
    <source>
        <dbReference type="ARBA" id="ARBA00010613"/>
    </source>
</evidence>
<proteinExistence type="inferred from homology"/>
<dbReference type="GO" id="GO:0016787">
    <property type="term" value="F:hydrolase activity"/>
    <property type="evidence" value="ECO:0007669"/>
    <property type="project" value="UniProtKB-KW"/>
</dbReference>
<dbReference type="RefSeq" id="WP_163084975.1">
    <property type="nucleotide sequence ID" value="NZ_JAAAWN010000010.1"/>
</dbReference>
<accession>A0A7X5RLE4</accession>
<dbReference type="PROSITE" id="PS50263">
    <property type="entry name" value="CN_HYDROLASE"/>
    <property type="match status" value="1"/>
</dbReference>
<dbReference type="SUPFAM" id="SSF56317">
    <property type="entry name" value="Carbon-nitrogen hydrolase"/>
    <property type="match status" value="1"/>
</dbReference>
<organism evidence="3 4">
    <name type="scientific">Alteromonas profundi</name>
    <dbReference type="NCBI Taxonomy" id="2696062"/>
    <lineage>
        <taxon>Bacteria</taxon>
        <taxon>Pseudomonadati</taxon>
        <taxon>Pseudomonadota</taxon>
        <taxon>Gammaproteobacteria</taxon>
        <taxon>Alteromonadales</taxon>
        <taxon>Alteromonadaceae</taxon>
        <taxon>Alteromonas/Salinimonas group</taxon>
        <taxon>Alteromonas</taxon>
    </lineage>
</organism>
<comment type="similarity">
    <text evidence="1">Belongs to the carbon-nitrogen hydrolase superfamily. NIT1/NIT2 family.</text>
</comment>
<dbReference type="InterPro" id="IPR036526">
    <property type="entry name" value="C-N_Hydrolase_sf"/>
</dbReference>
<comment type="caution">
    <text evidence="3">The sequence shown here is derived from an EMBL/GenBank/DDBJ whole genome shotgun (WGS) entry which is preliminary data.</text>
</comment>
<evidence type="ECO:0000313" key="3">
    <source>
        <dbReference type="EMBL" id="NDV91350.1"/>
    </source>
</evidence>
<evidence type="ECO:0000259" key="2">
    <source>
        <dbReference type="PROSITE" id="PS50263"/>
    </source>
</evidence>
<sequence length="284" mass="31343">MTVMSIAGLQLALPANENNFDVIAKEVRNVKKRFPHVSMVVLSELATFGPAPRYAQTLPGECESAYSELACEVGIWLVNGSIFERDENRVYNTSSVISPAGEVVARYRKMFPFLPFEEGISSGNTPCVFTIPDVGTIGLSICYDMWFPETTRALAWQGAEVIIHPTLTNTIDRDVELSIARSTAAVNQCYMVDINAASPMGVGRSIIVGPGGEIIHQSSSEHDVMLFDVDFDYVRRVRERGWQGLGQPLKSFRDHPLNYPQYQAEARSKALDGLGPLKKPDNLA</sequence>
<evidence type="ECO:0000313" key="4">
    <source>
        <dbReference type="Proteomes" id="UP000470213"/>
    </source>
</evidence>
<dbReference type="Pfam" id="PF00795">
    <property type="entry name" value="CN_hydrolase"/>
    <property type="match status" value="1"/>
</dbReference>
<gene>
    <name evidence="3" type="ORF">GTH32_09180</name>
</gene>
<name>A0A7X5RLE4_9ALTE</name>
<dbReference type="EMBL" id="JAAAWN010000010">
    <property type="protein sequence ID" value="NDV91350.1"/>
    <property type="molecule type" value="Genomic_DNA"/>
</dbReference>
<keyword evidence="3" id="KW-0378">Hydrolase</keyword>
<feature type="domain" description="CN hydrolase" evidence="2">
    <location>
        <begin position="4"/>
        <end position="231"/>
    </location>
</feature>
<dbReference type="PROSITE" id="PS01227">
    <property type="entry name" value="UPF0012"/>
    <property type="match status" value="1"/>
</dbReference>
<keyword evidence="4" id="KW-1185">Reference proteome</keyword>
<dbReference type="InterPro" id="IPR003010">
    <property type="entry name" value="C-N_Hydrolase"/>
</dbReference>
<dbReference type="PANTHER" id="PTHR23088">
    <property type="entry name" value="NITRILASE-RELATED"/>
    <property type="match status" value="1"/>
</dbReference>
<protein>
    <submittedName>
        <fullName evidence="3">Carbon-nitrogen hydrolase family protein</fullName>
    </submittedName>
</protein>
<dbReference type="CDD" id="cd07197">
    <property type="entry name" value="nitrilase"/>
    <property type="match status" value="1"/>
</dbReference>
<dbReference type="Proteomes" id="UP000470213">
    <property type="component" value="Unassembled WGS sequence"/>
</dbReference>
<dbReference type="PANTHER" id="PTHR23088:SF27">
    <property type="entry name" value="DEAMINATED GLUTATHIONE AMIDASE"/>
    <property type="match status" value="1"/>
</dbReference>
<dbReference type="Gene3D" id="3.60.110.10">
    <property type="entry name" value="Carbon-nitrogen hydrolase"/>
    <property type="match status" value="1"/>
</dbReference>
<reference evidence="3 4" key="1">
    <citation type="submission" date="2020-01" db="EMBL/GenBank/DDBJ databases">
        <authorList>
            <person name="Chen J."/>
            <person name="Zhu S."/>
            <person name="Yang J."/>
        </authorList>
    </citation>
    <scope>NUCLEOTIDE SEQUENCE [LARGE SCALE GENOMIC DNA]</scope>
    <source>
        <strain evidence="3 4">345S023</strain>
    </source>
</reference>
<dbReference type="AlphaFoldDB" id="A0A7X5RLE4"/>
<dbReference type="InterPro" id="IPR001110">
    <property type="entry name" value="UPF0012_CS"/>
</dbReference>